<organism evidence="2 3">
    <name type="scientific">Acropora cervicornis</name>
    <name type="common">Staghorn coral</name>
    <dbReference type="NCBI Taxonomy" id="6130"/>
    <lineage>
        <taxon>Eukaryota</taxon>
        <taxon>Metazoa</taxon>
        <taxon>Cnidaria</taxon>
        <taxon>Anthozoa</taxon>
        <taxon>Hexacorallia</taxon>
        <taxon>Scleractinia</taxon>
        <taxon>Astrocoeniina</taxon>
        <taxon>Acroporidae</taxon>
        <taxon>Acropora</taxon>
    </lineage>
</organism>
<feature type="signal peptide" evidence="1">
    <location>
        <begin position="1"/>
        <end position="19"/>
    </location>
</feature>
<proteinExistence type="predicted"/>
<protein>
    <submittedName>
        <fullName evidence="2">Uncharacterized protein</fullName>
    </submittedName>
</protein>
<dbReference type="Proteomes" id="UP001249851">
    <property type="component" value="Unassembled WGS sequence"/>
</dbReference>
<evidence type="ECO:0000313" key="3">
    <source>
        <dbReference type="Proteomes" id="UP001249851"/>
    </source>
</evidence>
<reference evidence="2" key="1">
    <citation type="journal article" date="2023" name="G3 (Bethesda)">
        <title>Whole genome assembly and annotation of the endangered Caribbean coral Acropora cervicornis.</title>
        <authorList>
            <person name="Selwyn J.D."/>
            <person name="Vollmer S.V."/>
        </authorList>
    </citation>
    <scope>NUCLEOTIDE SEQUENCE</scope>
    <source>
        <strain evidence="2">K2</strain>
    </source>
</reference>
<feature type="chain" id="PRO_5042182295" evidence="1">
    <location>
        <begin position="20"/>
        <end position="159"/>
    </location>
</feature>
<dbReference type="AlphaFoldDB" id="A0AAD9QBB1"/>
<evidence type="ECO:0000256" key="1">
    <source>
        <dbReference type="SAM" id="SignalP"/>
    </source>
</evidence>
<keyword evidence="1" id="KW-0732">Signal</keyword>
<sequence>MAAFLSLFIFLPLLTNVCGFLCRERNCGDCADSFLNCRWCRRNNKCHMPASLFNPCKRAENIVDESHCGDKLSNYDPELSMKMLLLSSAAYDPVHPQECLDNALPSENFDIHTVVTKKCDFSGIICNLCKFYEDTKKVDYSHCDVKPDVYTVTKDRRTT</sequence>
<gene>
    <name evidence="2" type="ORF">P5673_019748</name>
</gene>
<evidence type="ECO:0000313" key="2">
    <source>
        <dbReference type="EMBL" id="KAK2558164.1"/>
    </source>
</evidence>
<name>A0AAD9QBB1_ACRCE</name>
<keyword evidence="3" id="KW-1185">Reference proteome</keyword>
<dbReference type="EMBL" id="JARQWQ010000046">
    <property type="protein sequence ID" value="KAK2558164.1"/>
    <property type="molecule type" value="Genomic_DNA"/>
</dbReference>
<accession>A0AAD9QBB1</accession>
<reference evidence="2" key="2">
    <citation type="journal article" date="2023" name="Science">
        <title>Genomic signatures of disease resistance in endangered staghorn corals.</title>
        <authorList>
            <person name="Vollmer S.V."/>
            <person name="Selwyn J.D."/>
            <person name="Despard B.A."/>
            <person name="Roesel C.L."/>
        </authorList>
    </citation>
    <scope>NUCLEOTIDE SEQUENCE</scope>
    <source>
        <strain evidence="2">K2</strain>
    </source>
</reference>
<comment type="caution">
    <text evidence="2">The sequence shown here is derived from an EMBL/GenBank/DDBJ whole genome shotgun (WGS) entry which is preliminary data.</text>
</comment>